<dbReference type="EMBL" id="CP014230">
    <property type="protein sequence ID" value="AMD91768.1"/>
    <property type="molecule type" value="Genomic_DNA"/>
</dbReference>
<reference evidence="4" key="1">
    <citation type="submission" date="2016-02" db="EMBL/GenBank/DDBJ databases">
        <authorList>
            <person name="Holder M.E."/>
            <person name="Ajami N.J."/>
            <person name="Petrosino J.F."/>
        </authorList>
    </citation>
    <scope>NUCLEOTIDE SEQUENCE [LARGE SCALE GENOMIC DNA]</scope>
    <source>
        <strain evidence="4">DSM 12838</strain>
    </source>
</reference>
<gene>
    <name evidence="3" type="ORF">AXF15_00635</name>
</gene>
<dbReference type="InterPro" id="IPR027417">
    <property type="entry name" value="P-loop_NTPase"/>
</dbReference>
<evidence type="ECO:0000313" key="3">
    <source>
        <dbReference type="EMBL" id="AMD91768.1"/>
    </source>
</evidence>
<dbReference type="Proteomes" id="UP000063964">
    <property type="component" value="Chromosome"/>
</dbReference>
<dbReference type="NCBIfam" id="NF004041">
    <property type="entry name" value="PRK05541.1"/>
    <property type="match status" value="1"/>
</dbReference>
<name>A0A0X8JNP5_9BACT</name>
<dbReference type="Pfam" id="PF01583">
    <property type="entry name" value="APS_kinase"/>
    <property type="match status" value="1"/>
</dbReference>
<dbReference type="PANTHER" id="PTHR42700:SF1">
    <property type="entry name" value="SULFATE ADENYLYLTRANSFERASE"/>
    <property type="match status" value="1"/>
</dbReference>
<dbReference type="SUPFAM" id="SSF52540">
    <property type="entry name" value="P-loop containing nucleoside triphosphate hydrolases"/>
    <property type="match status" value="1"/>
</dbReference>
<proteinExistence type="predicted"/>
<sequence>MVIWLVGLSGAGKTTIGREVCRLWKQYAPGTVLLDGDDLRRITGQDQTQQDYSVDGRRKNAERIVRACDWLNGQDINVVCCVLCIFEDIMRANRVRFTQYFQVGLDCPLEELKRRDTKGLYARFGQGLEKNVVGMDIAFSLPRTSDLTLHTGPGAPSPESLARHILEQAGALP</sequence>
<dbReference type="InterPro" id="IPR050512">
    <property type="entry name" value="Sulf_AdTrans/APS_kinase"/>
</dbReference>
<dbReference type="GO" id="GO:0004781">
    <property type="term" value="F:sulfate adenylyltransferase (ATP) activity"/>
    <property type="evidence" value="ECO:0007669"/>
    <property type="project" value="TreeGrafter"/>
</dbReference>
<dbReference type="KEGG" id="doa:AXF15_00635"/>
<organism evidence="3 4">
    <name type="scientific">Desulfomicrobium orale DSM 12838</name>
    <dbReference type="NCBI Taxonomy" id="888061"/>
    <lineage>
        <taxon>Bacteria</taxon>
        <taxon>Pseudomonadati</taxon>
        <taxon>Thermodesulfobacteriota</taxon>
        <taxon>Desulfovibrionia</taxon>
        <taxon>Desulfovibrionales</taxon>
        <taxon>Desulfomicrobiaceae</taxon>
        <taxon>Desulfomicrobium</taxon>
    </lineage>
</organism>
<dbReference type="STRING" id="888061.AXF15_00635"/>
<dbReference type="GO" id="GO:0019379">
    <property type="term" value="P:sulfate assimilation, phosphoadenylyl sulfate reduction by phosphoadenylyl-sulfate reductase (thioredoxin)"/>
    <property type="evidence" value="ECO:0007669"/>
    <property type="project" value="TreeGrafter"/>
</dbReference>
<accession>A0A0X8JNP5</accession>
<evidence type="ECO:0000256" key="1">
    <source>
        <dbReference type="ARBA" id="ARBA00022679"/>
    </source>
</evidence>
<evidence type="ECO:0000313" key="4">
    <source>
        <dbReference type="Proteomes" id="UP000063964"/>
    </source>
</evidence>
<dbReference type="AlphaFoldDB" id="A0A0X8JNP5"/>
<dbReference type="PANTHER" id="PTHR42700">
    <property type="entry name" value="SULFATE ADENYLYLTRANSFERASE"/>
    <property type="match status" value="1"/>
</dbReference>
<keyword evidence="1" id="KW-0808">Transferase</keyword>
<dbReference type="GO" id="GO:0005737">
    <property type="term" value="C:cytoplasm"/>
    <property type="evidence" value="ECO:0007669"/>
    <property type="project" value="TreeGrafter"/>
</dbReference>
<dbReference type="GO" id="GO:0010134">
    <property type="term" value="P:sulfate assimilation via adenylyl sulfate reduction"/>
    <property type="evidence" value="ECO:0007669"/>
    <property type="project" value="TreeGrafter"/>
</dbReference>
<protein>
    <recommendedName>
        <fullName evidence="2">APS kinase domain-containing protein</fullName>
    </recommendedName>
</protein>
<keyword evidence="4" id="KW-1185">Reference proteome</keyword>
<dbReference type="InterPro" id="IPR059117">
    <property type="entry name" value="APS_kinase_dom"/>
</dbReference>
<dbReference type="Gene3D" id="3.40.50.300">
    <property type="entry name" value="P-loop containing nucleotide triphosphate hydrolases"/>
    <property type="match status" value="1"/>
</dbReference>
<dbReference type="RefSeq" id="WP_066601857.1">
    <property type="nucleotide sequence ID" value="NZ_CP014230.1"/>
</dbReference>
<feature type="domain" description="APS kinase" evidence="2">
    <location>
        <begin position="1"/>
        <end position="149"/>
    </location>
</feature>
<evidence type="ECO:0000259" key="2">
    <source>
        <dbReference type="Pfam" id="PF01583"/>
    </source>
</evidence>
<dbReference type="OrthoDB" id="9804504at2"/>